<sequence length="60" mass="6639">MQMGETIHSPAPWDLPLWDPSHVVFFGVLYAVLIALGVGLALVHRGAVRDMKNEEQGCKH</sequence>
<accession>A0ABY5Y3B7</accession>
<keyword evidence="1" id="KW-0812">Transmembrane</keyword>
<keyword evidence="1" id="KW-1133">Transmembrane helix</keyword>
<organism evidence="2 3">
    <name type="scientific">Taurinivorans muris</name>
    <dbReference type="NCBI Taxonomy" id="2787751"/>
    <lineage>
        <taxon>Bacteria</taxon>
        <taxon>Pseudomonadati</taxon>
        <taxon>Thermodesulfobacteriota</taxon>
        <taxon>Desulfovibrionia</taxon>
        <taxon>Desulfovibrionales</taxon>
        <taxon>Desulfovibrionaceae</taxon>
        <taxon>Taurinivorans</taxon>
    </lineage>
</organism>
<reference evidence="2" key="1">
    <citation type="submission" date="2020-12" db="EMBL/GenBank/DDBJ databases">
        <title>Taurinivorans muris gen. nov., sp. nov., fundamental and realized metabolic niche of a ubiquitous sulfidogenic bacterium in the murine intestine.</title>
        <authorList>
            <person name="Ye H."/>
            <person name="Hanson B.T."/>
            <person name="Loy A."/>
        </authorList>
    </citation>
    <scope>NUCLEOTIDE SEQUENCE</scope>
    <source>
        <strain evidence="2">LT0009</strain>
    </source>
</reference>
<feature type="transmembrane region" description="Helical" evidence="1">
    <location>
        <begin position="23"/>
        <end position="43"/>
    </location>
</feature>
<evidence type="ECO:0008006" key="4">
    <source>
        <dbReference type="Google" id="ProtNLM"/>
    </source>
</evidence>
<keyword evidence="3" id="KW-1185">Reference proteome</keyword>
<protein>
    <recommendedName>
        <fullName evidence="4">Heme exporter protein D</fullName>
    </recommendedName>
</protein>
<name>A0ABY5Y3B7_9BACT</name>
<keyword evidence="1" id="KW-0472">Membrane</keyword>
<evidence type="ECO:0000313" key="3">
    <source>
        <dbReference type="Proteomes" id="UP001058120"/>
    </source>
</evidence>
<proteinExistence type="predicted"/>
<dbReference type="EMBL" id="CP065938">
    <property type="protein sequence ID" value="UWX06694.1"/>
    <property type="molecule type" value="Genomic_DNA"/>
</dbReference>
<gene>
    <name evidence="2" type="ORF">JBF11_00625</name>
</gene>
<dbReference type="Proteomes" id="UP001058120">
    <property type="component" value="Chromosome"/>
</dbReference>
<evidence type="ECO:0000313" key="2">
    <source>
        <dbReference type="EMBL" id="UWX06694.1"/>
    </source>
</evidence>
<evidence type="ECO:0000256" key="1">
    <source>
        <dbReference type="SAM" id="Phobius"/>
    </source>
</evidence>